<name>A0A1I1Q523_9ACTN</name>
<evidence type="ECO:0000256" key="1">
    <source>
        <dbReference type="SAM" id="MobiDB-lite"/>
    </source>
</evidence>
<feature type="compositionally biased region" description="Low complexity" evidence="1">
    <location>
        <begin position="19"/>
        <end position="28"/>
    </location>
</feature>
<feature type="region of interest" description="Disordered" evidence="1">
    <location>
        <begin position="1"/>
        <end position="31"/>
    </location>
</feature>
<dbReference type="Proteomes" id="UP000199207">
    <property type="component" value="Unassembled WGS sequence"/>
</dbReference>
<evidence type="ECO:0000313" key="3">
    <source>
        <dbReference type="Proteomes" id="UP000199207"/>
    </source>
</evidence>
<evidence type="ECO:0000313" key="2">
    <source>
        <dbReference type="EMBL" id="SFD13240.1"/>
    </source>
</evidence>
<dbReference type="AlphaFoldDB" id="A0A1I1Q523"/>
<dbReference type="STRING" id="910347.SAMN05421773_11047"/>
<protein>
    <submittedName>
        <fullName evidence="2">Uncharacterized protein</fullName>
    </submittedName>
</protein>
<gene>
    <name evidence="2" type="ORF">SAMN05421773_11047</name>
</gene>
<sequence length="126" mass="13600">MPFTPDGALDPTLGEHAKQAGMAQAEAATDPDWAATCDEAIEEMARRGQPFQASDLVRAGLVGEPDDHHRWGARFGLAARRGVIEHHHADKSGRATSRRSLLNTWIGTDTYRQQAARAEAGEGRAA</sequence>
<reference evidence="2 3" key="1">
    <citation type="submission" date="2016-10" db="EMBL/GenBank/DDBJ databases">
        <authorList>
            <person name="de Groot N.N."/>
        </authorList>
    </citation>
    <scope>NUCLEOTIDE SEQUENCE [LARGE SCALE GENOMIC DNA]</scope>
    <source>
        <strain evidence="2 3">CGMCC 4.5739</strain>
    </source>
</reference>
<dbReference type="EMBL" id="FOLM01000010">
    <property type="protein sequence ID" value="SFD13240.1"/>
    <property type="molecule type" value="Genomic_DNA"/>
</dbReference>
<proteinExistence type="predicted"/>
<organism evidence="2 3">
    <name type="scientific">Streptomyces aidingensis</name>
    <dbReference type="NCBI Taxonomy" id="910347"/>
    <lineage>
        <taxon>Bacteria</taxon>
        <taxon>Bacillati</taxon>
        <taxon>Actinomycetota</taxon>
        <taxon>Actinomycetes</taxon>
        <taxon>Kitasatosporales</taxon>
        <taxon>Streptomycetaceae</taxon>
        <taxon>Streptomyces</taxon>
    </lineage>
</organism>
<accession>A0A1I1Q523</accession>
<keyword evidence="3" id="KW-1185">Reference proteome</keyword>